<keyword evidence="5" id="KW-0472">Membrane</keyword>
<evidence type="ECO:0000256" key="3">
    <source>
        <dbReference type="ARBA" id="ARBA00022544"/>
    </source>
</evidence>
<dbReference type="OrthoDB" id="9816067at2"/>
<dbReference type="EMBL" id="WJNH01000007">
    <property type="protein sequence ID" value="MRG87116.1"/>
    <property type="molecule type" value="Genomic_DNA"/>
</dbReference>
<evidence type="ECO:0000259" key="9">
    <source>
        <dbReference type="Pfam" id="PF25198"/>
    </source>
</evidence>
<evidence type="ECO:0000256" key="2">
    <source>
        <dbReference type="ARBA" id="ARBA00007886"/>
    </source>
</evidence>
<keyword evidence="3" id="KW-0309">Germination</keyword>
<keyword evidence="4" id="KW-0732">Signal</keyword>
<dbReference type="InterPro" id="IPR038501">
    <property type="entry name" value="Spore_GerAC_C_sf"/>
</dbReference>
<evidence type="ECO:0000256" key="6">
    <source>
        <dbReference type="ARBA" id="ARBA00023139"/>
    </source>
</evidence>
<evidence type="ECO:0000313" key="10">
    <source>
        <dbReference type="EMBL" id="MRG87116.1"/>
    </source>
</evidence>
<feature type="domain" description="Spore germination GerAC-like C-terminal" evidence="8">
    <location>
        <begin position="230"/>
        <end position="391"/>
    </location>
</feature>
<evidence type="ECO:0000256" key="5">
    <source>
        <dbReference type="ARBA" id="ARBA00023136"/>
    </source>
</evidence>
<gene>
    <name evidence="10" type="ORF">GH754_12430</name>
</gene>
<evidence type="ECO:0000256" key="1">
    <source>
        <dbReference type="ARBA" id="ARBA00004635"/>
    </source>
</evidence>
<dbReference type="InterPro" id="IPR057336">
    <property type="entry name" value="GerAC_N"/>
</dbReference>
<keyword evidence="11" id="KW-1185">Reference proteome</keyword>
<evidence type="ECO:0000256" key="4">
    <source>
        <dbReference type="ARBA" id="ARBA00022729"/>
    </source>
</evidence>
<organism evidence="10 11">
    <name type="scientific">Salinibacillus xinjiangensis</name>
    <dbReference type="NCBI Taxonomy" id="1229268"/>
    <lineage>
        <taxon>Bacteria</taxon>
        <taxon>Bacillati</taxon>
        <taxon>Bacillota</taxon>
        <taxon>Bacilli</taxon>
        <taxon>Bacillales</taxon>
        <taxon>Bacillaceae</taxon>
        <taxon>Salinibacillus</taxon>
    </lineage>
</organism>
<evidence type="ECO:0000259" key="8">
    <source>
        <dbReference type="Pfam" id="PF05504"/>
    </source>
</evidence>
<comment type="subcellular location">
    <subcellularLocation>
        <location evidence="1">Membrane</location>
        <topology evidence="1">Lipid-anchor</topology>
    </subcellularLocation>
</comment>
<comment type="caution">
    <text evidence="10">The sequence shown here is derived from an EMBL/GenBank/DDBJ whole genome shotgun (WGS) entry which is preliminary data.</text>
</comment>
<dbReference type="Proteomes" id="UP000480185">
    <property type="component" value="Unassembled WGS sequence"/>
</dbReference>
<dbReference type="Gene3D" id="3.30.300.210">
    <property type="entry name" value="Nutrient germinant receptor protein C, domain 3"/>
    <property type="match status" value="1"/>
</dbReference>
<dbReference type="PANTHER" id="PTHR35789">
    <property type="entry name" value="SPORE GERMINATION PROTEIN B3"/>
    <property type="match status" value="1"/>
</dbReference>
<dbReference type="Pfam" id="PF05504">
    <property type="entry name" value="Spore_GerAC"/>
    <property type="match status" value="1"/>
</dbReference>
<proteinExistence type="inferred from homology"/>
<dbReference type="Pfam" id="PF25198">
    <property type="entry name" value="Spore_GerAC_N"/>
    <property type="match status" value="1"/>
</dbReference>
<dbReference type="GO" id="GO:0016020">
    <property type="term" value="C:membrane"/>
    <property type="evidence" value="ECO:0007669"/>
    <property type="project" value="UniProtKB-SubCell"/>
</dbReference>
<name>A0A6G1X880_9BACI</name>
<dbReference type="InterPro" id="IPR008844">
    <property type="entry name" value="Spore_GerAC-like"/>
</dbReference>
<comment type="similarity">
    <text evidence="2">Belongs to the GerABKC lipoprotein family.</text>
</comment>
<keyword evidence="6" id="KW-0564">Palmitate</keyword>
<dbReference type="GO" id="GO:0009847">
    <property type="term" value="P:spore germination"/>
    <property type="evidence" value="ECO:0007669"/>
    <property type="project" value="InterPro"/>
</dbReference>
<dbReference type="PANTHER" id="PTHR35789:SF1">
    <property type="entry name" value="SPORE GERMINATION PROTEIN B3"/>
    <property type="match status" value="1"/>
</dbReference>
<accession>A0A6G1X880</accession>
<evidence type="ECO:0000256" key="7">
    <source>
        <dbReference type="ARBA" id="ARBA00023288"/>
    </source>
</evidence>
<reference evidence="10 11" key="1">
    <citation type="submission" date="2019-11" db="EMBL/GenBank/DDBJ databases">
        <authorList>
            <person name="Li J."/>
        </authorList>
    </citation>
    <scope>NUCLEOTIDE SEQUENCE [LARGE SCALE GENOMIC DNA]</scope>
    <source>
        <strain evidence="10 11">J4</strain>
    </source>
</reference>
<feature type="domain" description="Spore germination protein N-terminal" evidence="9">
    <location>
        <begin position="28"/>
        <end position="196"/>
    </location>
</feature>
<dbReference type="AlphaFoldDB" id="A0A6G1X880"/>
<keyword evidence="7" id="KW-0449">Lipoprotein</keyword>
<protein>
    <submittedName>
        <fullName evidence="10">Ger(X)C family spore germination protein</fullName>
    </submittedName>
</protein>
<sequence>MVNQLMQKKIKSICVIIILTVLLSGCWDARELSDIAIATALGVDKEGDQILVSAQILNPGEIAGNTISTRTAVSTYQAKGSTFFEAIRKLTTIAPRRIYLAHLRMIILGEEFARGGVADVLDFISRDHEMRTDFNFAIARENTAENVVQVLTPLEKIPANKIFGNLQAAEESWAGVSAVKLDELIASMTSKGKEASVTGLWVIGDPEFGTQLENVEASLSPTEIKTDFIGVFKNDRFVDWLNEEQSKTLNRIKNKVKNTISWVPCDDGGKVAIEVFKTHANVSGSMKKGIPKINVDVKSEANVGDVACALNLTKPKELRKLESKFEKSIEEEMKTSIKKIQEMGTDVFGFGEVIHRASPKEWKKVKGQWNEIFANELEVKVNVKIKIRRTGTINQSFLKEIEEKRKQGE</sequence>
<evidence type="ECO:0000313" key="11">
    <source>
        <dbReference type="Proteomes" id="UP000480185"/>
    </source>
</evidence>
<dbReference type="InterPro" id="IPR046953">
    <property type="entry name" value="Spore_GerAC-like_C"/>
</dbReference>
<dbReference type="NCBIfam" id="TIGR02887">
    <property type="entry name" value="spore_ger_x_C"/>
    <property type="match status" value="1"/>
</dbReference>